<feature type="compositionally biased region" description="Basic and acidic residues" evidence="5">
    <location>
        <begin position="307"/>
        <end position="320"/>
    </location>
</feature>
<evidence type="ECO:0000256" key="5">
    <source>
        <dbReference type="SAM" id="MobiDB-lite"/>
    </source>
</evidence>
<dbReference type="InterPro" id="IPR050301">
    <property type="entry name" value="NTE"/>
</dbReference>
<dbReference type="InterPro" id="IPR002641">
    <property type="entry name" value="PNPLA_dom"/>
</dbReference>
<dbReference type="Pfam" id="PF01734">
    <property type="entry name" value="Patatin"/>
    <property type="match status" value="1"/>
</dbReference>
<dbReference type="Pfam" id="PF12536">
    <property type="entry name" value="DUF3734"/>
    <property type="match status" value="1"/>
</dbReference>
<evidence type="ECO:0000256" key="3">
    <source>
        <dbReference type="ARBA" id="ARBA00023098"/>
    </source>
</evidence>
<dbReference type="PROSITE" id="PS51635">
    <property type="entry name" value="PNPLA"/>
    <property type="match status" value="1"/>
</dbReference>
<evidence type="ECO:0000256" key="4">
    <source>
        <dbReference type="PROSITE-ProRule" id="PRU01161"/>
    </source>
</evidence>
<dbReference type="SUPFAM" id="SSF52151">
    <property type="entry name" value="FabD/lysophospholipase-like"/>
    <property type="match status" value="1"/>
</dbReference>
<organism evidence="7 8">
    <name type="scientific">Roseateles terrae</name>
    <dbReference type="NCBI Taxonomy" id="431060"/>
    <lineage>
        <taxon>Bacteria</taxon>
        <taxon>Pseudomonadati</taxon>
        <taxon>Pseudomonadota</taxon>
        <taxon>Betaproteobacteria</taxon>
        <taxon>Burkholderiales</taxon>
        <taxon>Sphaerotilaceae</taxon>
        <taxon>Roseateles</taxon>
    </lineage>
</organism>
<evidence type="ECO:0000313" key="8">
    <source>
        <dbReference type="Proteomes" id="UP000574369"/>
    </source>
</evidence>
<accession>A0ABR6GN57</accession>
<dbReference type="RefSeq" id="WP_184294145.1">
    <property type="nucleotide sequence ID" value="NZ_JACHXO010000001.1"/>
</dbReference>
<comment type="caution">
    <text evidence="7">The sequence shown here is derived from an EMBL/GenBank/DDBJ whole genome shotgun (WGS) entry which is preliminary data.</text>
</comment>
<evidence type="ECO:0000313" key="7">
    <source>
        <dbReference type="EMBL" id="MBB3193549.1"/>
    </source>
</evidence>
<gene>
    <name evidence="7" type="ORF">FHS28_000914</name>
</gene>
<sequence>MSADAQVYFCLGGGSALGAYGAGAAATLLERGIAPDVLCGVSVGATVAAIVAGNRPEDRVPRLQQYWHAAQSGDLPMTGMALSATGADSASSLPALSAWHAGTPAAWRAGSNALHAMSSLITGRPGFFRPRWPGVLSLLPFMPPDPGMFDPHPLLKTLPAFIDFEWLHREGPRLVIDAVDVETGETVRFDSRRDRITPEHLVAAASLPPAFPPVRLGQRSLVDAGLVANVPLDLALFEASGRRTVYAVDPFCLGGVTPTTLDESAQRAQDLAFSAQTERTLEALRREQRLRAQLNDRQPRPATGRATDGKGPRDAAPRRSDDEHLELLLANYRAPSAATGLKALDFSGRSLRERWEAGAQDMEQLLRMRERGQRTETGEGYAIYRQSRQQDVATSAPDPSRRPGRHSPLIASRISPRTSPLTAAGFTPPDSDSATPSDPAPA</sequence>
<keyword evidence="8" id="KW-1185">Reference proteome</keyword>
<keyword evidence="3 4" id="KW-0443">Lipid metabolism</keyword>
<protein>
    <submittedName>
        <fullName evidence="7">NTE family protein</fullName>
    </submittedName>
</protein>
<feature type="compositionally biased region" description="Low complexity" evidence="5">
    <location>
        <begin position="427"/>
        <end position="442"/>
    </location>
</feature>
<comment type="caution">
    <text evidence="4">Lacks conserved residue(s) required for the propagation of feature annotation.</text>
</comment>
<evidence type="ECO:0000256" key="1">
    <source>
        <dbReference type="ARBA" id="ARBA00022801"/>
    </source>
</evidence>
<dbReference type="Proteomes" id="UP000574369">
    <property type="component" value="Unassembled WGS sequence"/>
</dbReference>
<proteinExistence type="predicted"/>
<dbReference type="InterPro" id="IPR016035">
    <property type="entry name" value="Acyl_Trfase/lysoPLipase"/>
</dbReference>
<feature type="active site" description="Proton acceptor" evidence="4">
    <location>
        <position position="223"/>
    </location>
</feature>
<feature type="region of interest" description="Disordered" evidence="5">
    <location>
        <begin position="369"/>
        <end position="442"/>
    </location>
</feature>
<evidence type="ECO:0000259" key="6">
    <source>
        <dbReference type="PROSITE" id="PS51635"/>
    </source>
</evidence>
<keyword evidence="2 4" id="KW-0442">Lipid degradation</keyword>
<keyword evidence="1 4" id="KW-0378">Hydrolase</keyword>
<feature type="domain" description="PNPLA" evidence="6">
    <location>
        <begin position="9"/>
        <end position="236"/>
    </location>
</feature>
<feature type="active site" description="Nucleophile" evidence="4">
    <location>
        <position position="42"/>
    </location>
</feature>
<reference evidence="7 8" key="1">
    <citation type="submission" date="2020-08" db="EMBL/GenBank/DDBJ databases">
        <title>Genomic Encyclopedia of Type Strains, Phase III (KMG-III): the genomes of soil and plant-associated and newly described type strains.</title>
        <authorList>
            <person name="Whitman W."/>
        </authorList>
    </citation>
    <scope>NUCLEOTIDE SEQUENCE [LARGE SCALE GENOMIC DNA]</scope>
    <source>
        <strain evidence="7 8">CECT 7247</strain>
    </source>
</reference>
<dbReference type="PANTHER" id="PTHR14226:SF29">
    <property type="entry name" value="NEUROPATHY TARGET ESTERASE SWS"/>
    <property type="match status" value="1"/>
</dbReference>
<dbReference type="EMBL" id="JACHXO010000001">
    <property type="protein sequence ID" value="MBB3193549.1"/>
    <property type="molecule type" value="Genomic_DNA"/>
</dbReference>
<evidence type="ECO:0000256" key="2">
    <source>
        <dbReference type="ARBA" id="ARBA00022963"/>
    </source>
</evidence>
<name>A0ABR6GN57_9BURK</name>
<dbReference type="PANTHER" id="PTHR14226">
    <property type="entry name" value="NEUROPATHY TARGET ESTERASE/SWISS CHEESE D.MELANOGASTER"/>
    <property type="match status" value="1"/>
</dbReference>
<feature type="region of interest" description="Disordered" evidence="5">
    <location>
        <begin position="291"/>
        <end position="320"/>
    </location>
</feature>
<dbReference type="Gene3D" id="3.40.1090.10">
    <property type="entry name" value="Cytosolic phospholipase A2 catalytic domain"/>
    <property type="match status" value="2"/>
</dbReference>
<feature type="short sequence motif" description="GXSXG" evidence="4">
    <location>
        <begin position="40"/>
        <end position="44"/>
    </location>
</feature>
<dbReference type="InterPro" id="IPR021095">
    <property type="entry name" value="DUF3734"/>
</dbReference>